<sequence>MNSWCKKTRTQYNTYLKRYEAFCQRHGSDPLTPTETITVDFLTHMFNCGYGYSAINTARAAVAPEKSGSGSYTFLEHFHSAAVVYLPLTQLPMGNATVVEI</sequence>
<dbReference type="Gene3D" id="1.10.150.130">
    <property type="match status" value="1"/>
</dbReference>
<dbReference type="SUPFAM" id="SSF47823">
    <property type="entry name" value="lambda integrase-like, N-terminal domain"/>
    <property type="match status" value="1"/>
</dbReference>
<keyword evidence="3" id="KW-1185">Reference proteome</keyword>
<dbReference type="Proteomes" id="UP001283361">
    <property type="component" value="Unassembled WGS sequence"/>
</dbReference>
<evidence type="ECO:0000313" key="2">
    <source>
        <dbReference type="EMBL" id="KAK3721875.1"/>
    </source>
</evidence>
<reference evidence="2" key="1">
    <citation type="journal article" date="2023" name="G3 (Bethesda)">
        <title>A reference genome for the long-term kleptoplast-retaining sea slug Elysia crispata morphotype clarki.</title>
        <authorList>
            <person name="Eastman K.E."/>
            <person name="Pendleton A.L."/>
            <person name="Shaikh M.A."/>
            <person name="Suttiyut T."/>
            <person name="Ogas R."/>
            <person name="Tomko P."/>
            <person name="Gavelis G."/>
            <person name="Widhalm J.R."/>
            <person name="Wisecaver J.H."/>
        </authorList>
    </citation>
    <scope>NUCLEOTIDE SEQUENCE</scope>
    <source>
        <strain evidence="2">ECLA1</strain>
    </source>
</reference>
<evidence type="ECO:0000313" key="3">
    <source>
        <dbReference type="Proteomes" id="UP001283361"/>
    </source>
</evidence>
<keyword evidence="1" id="KW-0238">DNA-binding</keyword>
<evidence type="ECO:0008006" key="4">
    <source>
        <dbReference type="Google" id="ProtNLM"/>
    </source>
</evidence>
<evidence type="ECO:0000256" key="1">
    <source>
        <dbReference type="ARBA" id="ARBA00023125"/>
    </source>
</evidence>
<proteinExistence type="predicted"/>
<name>A0AAE0XXN4_9GAST</name>
<organism evidence="2 3">
    <name type="scientific">Elysia crispata</name>
    <name type="common">lettuce slug</name>
    <dbReference type="NCBI Taxonomy" id="231223"/>
    <lineage>
        <taxon>Eukaryota</taxon>
        <taxon>Metazoa</taxon>
        <taxon>Spiralia</taxon>
        <taxon>Lophotrochozoa</taxon>
        <taxon>Mollusca</taxon>
        <taxon>Gastropoda</taxon>
        <taxon>Heterobranchia</taxon>
        <taxon>Euthyneura</taxon>
        <taxon>Panpulmonata</taxon>
        <taxon>Sacoglossa</taxon>
        <taxon>Placobranchoidea</taxon>
        <taxon>Plakobranchidae</taxon>
        <taxon>Elysia</taxon>
    </lineage>
</organism>
<dbReference type="GO" id="GO:0003677">
    <property type="term" value="F:DNA binding"/>
    <property type="evidence" value="ECO:0007669"/>
    <property type="project" value="UniProtKB-KW"/>
</dbReference>
<dbReference type="AlphaFoldDB" id="A0AAE0XXN4"/>
<dbReference type="EMBL" id="JAWDGP010007385">
    <property type="protein sequence ID" value="KAK3721875.1"/>
    <property type="molecule type" value="Genomic_DNA"/>
</dbReference>
<comment type="caution">
    <text evidence="2">The sequence shown here is derived from an EMBL/GenBank/DDBJ whole genome shotgun (WGS) entry which is preliminary data.</text>
</comment>
<protein>
    <recommendedName>
        <fullName evidence="4">Integrase SAM-like N-terminal domain-containing protein</fullName>
    </recommendedName>
</protein>
<dbReference type="InterPro" id="IPR010998">
    <property type="entry name" value="Integrase_recombinase_N"/>
</dbReference>
<gene>
    <name evidence="2" type="ORF">RRG08_057478</name>
</gene>
<accession>A0AAE0XXN4</accession>